<reference evidence="2" key="1">
    <citation type="journal article" date="2020" name="Phytopathology">
        <title>Genome Sequence Resources of Colletotrichum truncatum, C. plurivorum, C. musicola, and C. sojae: Four Species Pathogenic to Soybean (Glycine max).</title>
        <authorList>
            <person name="Rogerio F."/>
            <person name="Boufleur T.R."/>
            <person name="Ciampi-Guillardi M."/>
            <person name="Sukno S.A."/>
            <person name="Thon M.R."/>
            <person name="Massola Junior N.S."/>
            <person name="Baroncelli R."/>
        </authorList>
    </citation>
    <scope>NUCLEOTIDE SEQUENCE</scope>
    <source>
        <strain evidence="2">LFN00145</strain>
    </source>
</reference>
<proteinExistence type="predicted"/>
<feature type="compositionally biased region" description="Low complexity" evidence="1">
    <location>
        <begin position="63"/>
        <end position="84"/>
    </location>
</feature>
<feature type="region of interest" description="Disordered" evidence="1">
    <location>
        <begin position="1"/>
        <end position="145"/>
    </location>
</feature>
<dbReference type="AlphaFoldDB" id="A0A8H6J5H1"/>
<feature type="compositionally biased region" description="Basic and acidic residues" evidence="1">
    <location>
        <begin position="11"/>
        <end position="31"/>
    </location>
</feature>
<gene>
    <name evidence="2" type="ORF">CPLU01_15883</name>
</gene>
<evidence type="ECO:0000313" key="3">
    <source>
        <dbReference type="Proteomes" id="UP000654918"/>
    </source>
</evidence>
<sequence length="202" mass="21655">MDPVPAAVRNETPRPSEDRSGRTLDTPDGRHPLAPGPDGGRRRQPPAEDADAAVNEMERAPYSPRRTPSHRVSSSPTPSPTASTLGLAGRSCNRMRRHPPRAAVPSDGGGRSSRKPEGNIGRGGRSAASREHWHGTPRREFVRGNAASTTAYLPQGAGNRHGRLIDDASSNMCQAPLLVAMVEGHQLAAYSSDWISVRHDGR</sequence>
<organism evidence="2 3">
    <name type="scientific">Colletotrichum plurivorum</name>
    <dbReference type="NCBI Taxonomy" id="2175906"/>
    <lineage>
        <taxon>Eukaryota</taxon>
        <taxon>Fungi</taxon>
        <taxon>Dikarya</taxon>
        <taxon>Ascomycota</taxon>
        <taxon>Pezizomycotina</taxon>
        <taxon>Sordariomycetes</taxon>
        <taxon>Hypocreomycetidae</taxon>
        <taxon>Glomerellales</taxon>
        <taxon>Glomerellaceae</taxon>
        <taxon>Colletotrichum</taxon>
        <taxon>Colletotrichum orchidearum species complex</taxon>
    </lineage>
</organism>
<evidence type="ECO:0000256" key="1">
    <source>
        <dbReference type="SAM" id="MobiDB-lite"/>
    </source>
</evidence>
<feature type="compositionally biased region" description="Basic and acidic residues" evidence="1">
    <location>
        <begin position="128"/>
        <end position="142"/>
    </location>
</feature>
<keyword evidence="3" id="KW-1185">Reference proteome</keyword>
<name>A0A8H6J5H1_9PEZI</name>
<accession>A0A8H6J5H1</accession>
<dbReference type="Proteomes" id="UP000654918">
    <property type="component" value="Unassembled WGS sequence"/>
</dbReference>
<dbReference type="EMBL" id="WIGO01000673">
    <property type="protein sequence ID" value="KAF6806668.1"/>
    <property type="molecule type" value="Genomic_DNA"/>
</dbReference>
<evidence type="ECO:0000313" key="2">
    <source>
        <dbReference type="EMBL" id="KAF6806668.1"/>
    </source>
</evidence>
<comment type="caution">
    <text evidence="2">The sequence shown here is derived from an EMBL/GenBank/DDBJ whole genome shotgun (WGS) entry which is preliminary data.</text>
</comment>
<protein>
    <submittedName>
        <fullName evidence="2">Uncharacterized protein</fullName>
    </submittedName>
</protein>